<reference evidence="1" key="1">
    <citation type="journal article" date="2014" name="Int. J. Syst. Evol. Microbiol.">
        <title>Complete genome sequence of Corynebacterium casei LMG S-19264T (=DSM 44701T), isolated from a smear-ripened cheese.</title>
        <authorList>
            <consortium name="US DOE Joint Genome Institute (JGI-PGF)"/>
            <person name="Walter F."/>
            <person name="Albersmeier A."/>
            <person name="Kalinowski J."/>
            <person name="Ruckert C."/>
        </authorList>
    </citation>
    <scope>NUCLEOTIDE SEQUENCE</scope>
    <source>
        <strain evidence="1">CGMCC 1.15178</strain>
    </source>
</reference>
<organism evidence="1 2">
    <name type="scientific">Paenibacillus nasutitermitis</name>
    <dbReference type="NCBI Taxonomy" id="1652958"/>
    <lineage>
        <taxon>Bacteria</taxon>
        <taxon>Bacillati</taxon>
        <taxon>Bacillota</taxon>
        <taxon>Bacilli</taxon>
        <taxon>Bacillales</taxon>
        <taxon>Paenibacillaceae</taxon>
        <taxon>Paenibacillus</taxon>
    </lineage>
</organism>
<dbReference type="Proteomes" id="UP000612456">
    <property type="component" value="Unassembled WGS sequence"/>
</dbReference>
<evidence type="ECO:0000313" key="2">
    <source>
        <dbReference type="Proteomes" id="UP000612456"/>
    </source>
</evidence>
<sequence>MRLAITTISATSTIYIGIYGYAIPHLELLHMIPALSYNASQLVA</sequence>
<gene>
    <name evidence="1" type="ORF">GCM10010911_33560</name>
</gene>
<accession>A0A916Z4A9</accession>
<proteinExistence type="predicted"/>
<protein>
    <submittedName>
        <fullName evidence="1">Uncharacterized protein</fullName>
    </submittedName>
</protein>
<dbReference type="AlphaFoldDB" id="A0A916Z4A9"/>
<dbReference type="EMBL" id="BMHP01000002">
    <property type="protein sequence ID" value="GGD73018.1"/>
    <property type="molecule type" value="Genomic_DNA"/>
</dbReference>
<comment type="caution">
    <text evidence="1">The sequence shown here is derived from an EMBL/GenBank/DDBJ whole genome shotgun (WGS) entry which is preliminary data.</text>
</comment>
<keyword evidence="2" id="KW-1185">Reference proteome</keyword>
<reference evidence="1" key="2">
    <citation type="submission" date="2020-09" db="EMBL/GenBank/DDBJ databases">
        <authorList>
            <person name="Sun Q."/>
            <person name="Zhou Y."/>
        </authorList>
    </citation>
    <scope>NUCLEOTIDE SEQUENCE</scope>
    <source>
        <strain evidence="1">CGMCC 1.15178</strain>
    </source>
</reference>
<evidence type="ECO:0000313" key="1">
    <source>
        <dbReference type="EMBL" id="GGD73018.1"/>
    </source>
</evidence>
<name>A0A916Z4A9_9BACL</name>